<proteinExistence type="predicted"/>
<evidence type="ECO:0000313" key="2">
    <source>
        <dbReference type="EMBL" id="CAP53389.1"/>
    </source>
</evidence>
<feature type="region of interest" description="Disordered" evidence="1">
    <location>
        <begin position="63"/>
        <end position="91"/>
    </location>
</feature>
<gene>
    <name evidence="2" type="ORF">XCCB100_4022</name>
</gene>
<dbReference type="KEGG" id="xca:xcc-b100_4022"/>
<dbReference type="EMBL" id="AM920689">
    <property type="protein sequence ID" value="CAP53389.1"/>
    <property type="molecule type" value="Genomic_DNA"/>
</dbReference>
<accession>B0RXK3</accession>
<evidence type="ECO:0000256" key="1">
    <source>
        <dbReference type="SAM" id="MobiDB-lite"/>
    </source>
</evidence>
<reference evidence="2 3" key="1">
    <citation type="journal article" date="2008" name="J. Biotechnol.">
        <title>The genome of Xanthomonas campestris pv. campestris B100 and its use for the reconstruction of metabolic pathways involved in xanthan biosynthesis.</title>
        <authorList>
            <person name="Vorholter F.J."/>
            <person name="Schneiker S."/>
            <person name="Goesmann A."/>
            <person name="Krause L."/>
            <person name="Bekel T."/>
            <person name="Kaiser O."/>
            <person name="Linke B."/>
            <person name="Patschkowski T."/>
            <person name="Ruckert C."/>
            <person name="Schmid J."/>
            <person name="Sidhu V.K."/>
            <person name="Sieber V."/>
            <person name="Tauch A."/>
            <person name="Watt S.A."/>
            <person name="Weisshaar B."/>
            <person name="Becker A."/>
            <person name="Niehaus K."/>
            <person name="Puhler A."/>
        </authorList>
    </citation>
    <scope>NUCLEOTIDE SEQUENCE [LARGE SCALE GENOMIC DNA]</scope>
    <source>
        <strain evidence="2 3">B100</strain>
    </source>
</reference>
<protein>
    <submittedName>
        <fullName evidence="2">Uncharacterized protein</fullName>
    </submittedName>
</protein>
<evidence type="ECO:0000313" key="3">
    <source>
        <dbReference type="Proteomes" id="UP000001188"/>
    </source>
</evidence>
<dbReference type="Proteomes" id="UP000001188">
    <property type="component" value="Chromosome"/>
</dbReference>
<name>B0RXK3_XANCB</name>
<dbReference type="HOGENOM" id="CLU_2426248_0_0_6"/>
<sequence length="91" mass="10513">MGVARQRSRTILAGSLDVKKYEFHDIHNYWESPNCYRITRVQKVPLHIFARRIERLKQENPAEAGFSLGATDRPRRARNGCGPTRSRCIST</sequence>
<organism evidence="2 3">
    <name type="scientific">Xanthomonas campestris pv. campestris (strain B100)</name>
    <dbReference type="NCBI Taxonomy" id="509169"/>
    <lineage>
        <taxon>Bacteria</taxon>
        <taxon>Pseudomonadati</taxon>
        <taxon>Pseudomonadota</taxon>
        <taxon>Gammaproteobacteria</taxon>
        <taxon>Lysobacterales</taxon>
        <taxon>Lysobacteraceae</taxon>
        <taxon>Xanthomonas</taxon>
    </lineage>
</organism>
<dbReference type="AlphaFoldDB" id="B0RXK3"/>